<evidence type="ECO:0000313" key="3">
    <source>
        <dbReference type="Proteomes" id="UP001375240"/>
    </source>
</evidence>
<keyword evidence="1" id="KW-0812">Transmembrane</keyword>
<evidence type="ECO:0000256" key="1">
    <source>
        <dbReference type="SAM" id="Phobius"/>
    </source>
</evidence>
<dbReference type="Proteomes" id="UP001375240">
    <property type="component" value="Unassembled WGS sequence"/>
</dbReference>
<organism evidence="2 3">
    <name type="scientific">Orbilia brochopaga</name>
    <dbReference type="NCBI Taxonomy" id="3140254"/>
    <lineage>
        <taxon>Eukaryota</taxon>
        <taxon>Fungi</taxon>
        <taxon>Dikarya</taxon>
        <taxon>Ascomycota</taxon>
        <taxon>Pezizomycotina</taxon>
        <taxon>Orbiliomycetes</taxon>
        <taxon>Orbiliales</taxon>
        <taxon>Orbiliaceae</taxon>
        <taxon>Orbilia</taxon>
    </lineage>
</organism>
<comment type="caution">
    <text evidence="2">The sequence shown here is derived from an EMBL/GenBank/DDBJ whole genome shotgun (WGS) entry which is preliminary data.</text>
</comment>
<gene>
    <name evidence="2" type="ORF">TWF696_007375</name>
</gene>
<feature type="transmembrane region" description="Helical" evidence="1">
    <location>
        <begin position="156"/>
        <end position="176"/>
    </location>
</feature>
<sequence>MTSKSPKQTRYGESVKEYFNIDDNYPKNYLILGSIDTSKQEQIKHIGQYGIGNIWCIIERDLNSVFGYREEGIVVVGLMTTVEVLKEFMDGLPSKLREPSFGCLLYYDGDIFVKFPSRDLRVFSLSNERRLRLGRAQRDLLIQQRYLADQRDMMRCCRLVVACVVVVISICGWWFFR</sequence>
<keyword evidence="3" id="KW-1185">Reference proteome</keyword>
<accession>A0AAV9URU3</accession>
<evidence type="ECO:0000313" key="2">
    <source>
        <dbReference type="EMBL" id="KAK6347303.1"/>
    </source>
</evidence>
<keyword evidence="1" id="KW-0472">Membrane</keyword>
<proteinExistence type="predicted"/>
<protein>
    <submittedName>
        <fullName evidence="2">Uncharacterized protein</fullName>
    </submittedName>
</protein>
<dbReference type="AlphaFoldDB" id="A0AAV9URU3"/>
<keyword evidence="1" id="KW-1133">Transmembrane helix</keyword>
<dbReference type="EMBL" id="JAVHNQ010000005">
    <property type="protein sequence ID" value="KAK6347303.1"/>
    <property type="molecule type" value="Genomic_DNA"/>
</dbReference>
<reference evidence="2 3" key="1">
    <citation type="submission" date="2019-10" db="EMBL/GenBank/DDBJ databases">
        <authorList>
            <person name="Palmer J.M."/>
        </authorList>
    </citation>
    <scope>NUCLEOTIDE SEQUENCE [LARGE SCALE GENOMIC DNA]</scope>
    <source>
        <strain evidence="2 3">TWF696</strain>
    </source>
</reference>
<name>A0AAV9URU3_9PEZI</name>